<dbReference type="PATRIC" id="fig|1242966.3.peg.742"/>
<name>U2EY02_9BACT</name>
<sequence>MSLIIPEHVIAICEGAWYDPEVLGEKSLCKHGCVNVLTRDKGTSGTTQSNCRHEVLANLEKYKGEIKPITAFSKQKILQSL</sequence>
<organism evidence="1 2">
    <name type="scientific">Campylobacter concisus UNSW3</name>
    <dbReference type="NCBI Taxonomy" id="1242966"/>
    <lineage>
        <taxon>Bacteria</taxon>
        <taxon>Pseudomonadati</taxon>
        <taxon>Campylobacterota</taxon>
        <taxon>Epsilonproteobacteria</taxon>
        <taxon>Campylobacterales</taxon>
        <taxon>Campylobacteraceae</taxon>
        <taxon>Campylobacter</taxon>
    </lineage>
</organism>
<dbReference type="SUPFAM" id="SSF50692">
    <property type="entry name" value="ADC-like"/>
    <property type="match status" value="1"/>
</dbReference>
<dbReference type="InterPro" id="IPR009010">
    <property type="entry name" value="Asp_de-COase-like_dom_sf"/>
</dbReference>
<protein>
    <submittedName>
        <fullName evidence="1">Trimethylamine-N-oxide reductase</fullName>
    </submittedName>
</protein>
<dbReference type="EMBL" id="ANNE01000006">
    <property type="protein sequence ID" value="ERJ22862.1"/>
    <property type="molecule type" value="Genomic_DNA"/>
</dbReference>
<dbReference type="Gene3D" id="2.40.40.20">
    <property type="match status" value="1"/>
</dbReference>
<accession>U2EY02</accession>
<evidence type="ECO:0000313" key="2">
    <source>
        <dbReference type="Proteomes" id="UP000016636"/>
    </source>
</evidence>
<evidence type="ECO:0000313" key="1">
    <source>
        <dbReference type="EMBL" id="ERJ22862.1"/>
    </source>
</evidence>
<comment type="caution">
    <text evidence="1">The sequence shown here is derived from an EMBL/GenBank/DDBJ whole genome shotgun (WGS) entry which is preliminary data.</text>
</comment>
<dbReference type="AlphaFoldDB" id="U2EY02"/>
<gene>
    <name evidence="1" type="ORF">UNSW3_1746</name>
</gene>
<dbReference type="Proteomes" id="UP000016636">
    <property type="component" value="Unassembled WGS sequence"/>
</dbReference>
<reference evidence="1 2" key="1">
    <citation type="journal article" date="2013" name="BMC Genomics">
        <title>Comparative genomics of Campylobacter concisus isolates reveals genetic diversity and provides insights into disease association.</title>
        <authorList>
            <person name="Deshpande N.P."/>
            <person name="Kaakoush N.O."/>
            <person name="Wilkins M.R."/>
            <person name="Mitchell H.M."/>
        </authorList>
    </citation>
    <scope>NUCLEOTIDE SEQUENCE [LARGE SCALE GENOMIC DNA]</scope>
    <source>
        <strain evidence="1 2">UNSW3</strain>
    </source>
</reference>
<proteinExistence type="predicted"/>